<dbReference type="GO" id="GO:0003700">
    <property type="term" value="F:DNA-binding transcription factor activity"/>
    <property type="evidence" value="ECO:0007669"/>
    <property type="project" value="TreeGrafter"/>
</dbReference>
<dbReference type="PANTHER" id="PTHR30055:SF241">
    <property type="entry name" value="TRANSCRIPTIONAL REGULATORY PROTEIN"/>
    <property type="match status" value="1"/>
</dbReference>
<dbReference type="AlphaFoldDB" id="A0A852ZXJ8"/>
<dbReference type="InterPro" id="IPR039538">
    <property type="entry name" value="BetI_C"/>
</dbReference>
<dbReference type="EMBL" id="JACBZD010000001">
    <property type="protein sequence ID" value="NYI03361.1"/>
    <property type="molecule type" value="Genomic_DNA"/>
</dbReference>
<evidence type="ECO:0000313" key="8">
    <source>
        <dbReference type="Proteomes" id="UP000567795"/>
    </source>
</evidence>
<dbReference type="Pfam" id="PF00440">
    <property type="entry name" value="TetR_N"/>
    <property type="match status" value="1"/>
</dbReference>
<keyword evidence="3 5" id="KW-0238">DNA-binding</keyword>
<proteinExistence type="predicted"/>
<evidence type="ECO:0000313" key="7">
    <source>
        <dbReference type="EMBL" id="NYI03361.1"/>
    </source>
</evidence>
<dbReference type="PRINTS" id="PR00455">
    <property type="entry name" value="HTHTETR"/>
</dbReference>
<evidence type="ECO:0000256" key="3">
    <source>
        <dbReference type="ARBA" id="ARBA00023125"/>
    </source>
</evidence>
<evidence type="ECO:0000259" key="6">
    <source>
        <dbReference type="PROSITE" id="PS50977"/>
    </source>
</evidence>
<protein>
    <submittedName>
        <fullName evidence="7">AcrR family transcriptional regulator</fullName>
    </submittedName>
</protein>
<sequence>MPKGPTKRRPETVARLLEAALDAFAERGVHGVTIEELCERAGFTRGAFYSNFRSKDELLWALFDAYAERAVTRAGALLTAMDEAADPISALIDASRLDDPEERRWYLVTTEINLYAMRDPDVARALAAHEDRLREKIAALLAVAFERAGVRPAVDLHQLARLLVAIREGGQAQSYVQPERYPPGDLERTFLPLILEAVTAGKRGAGDGGAREG</sequence>
<dbReference type="InterPro" id="IPR009057">
    <property type="entry name" value="Homeodomain-like_sf"/>
</dbReference>
<feature type="DNA-binding region" description="H-T-H motif" evidence="5">
    <location>
        <begin position="33"/>
        <end position="52"/>
    </location>
</feature>
<dbReference type="SUPFAM" id="SSF48498">
    <property type="entry name" value="Tetracyclin repressor-like, C-terminal domain"/>
    <property type="match status" value="1"/>
</dbReference>
<keyword evidence="8" id="KW-1185">Reference proteome</keyword>
<dbReference type="InterPro" id="IPR036271">
    <property type="entry name" value="Tet_transcr_reg_TetR-rel_C_sf"/>
</dbReference>
<keyword evidence="4" id="KW-0804">Transcription</keyword>
<feature type="domain" description="HTH tetR-type" evidence="6">
    <location>
        <begin position="10"/>
        <end position="70"/>
    </location>
</feature>
<dbReference type="RefSeq" id="WP_179812425.1">
    <property type="nucleotide sequence ID" value="NZ_JACBZD010000001.1"/>
</dbReference>
<dbReference type="InterPro" id="IPR050109">
    <property type="entry name" value="HTH-type_TetR-like_transc_reg"/>
</dbReference>
<name>A0A852ZXJ8_9ACTN</name>
<gene>
    <name evidence="7" type="ORF">FHU37_000304</name>
</gene>
<dbReference type="Gene3D" id="1.10.357.10">
    <property type="entry name" value="Tetracycline Repressor, domain 2"/>
    <property type="match status" value="1"/>
</dbReference>
<dbReference type="SUPFAM" id="SSF46689">
    <property type="entry name" value="Homeodomain-like"/>
    <property type="match status" value="1"/>
</dbReference>
<dbReference type="PROSITE" id="PS50977">
    <property type="entry name" value="HTH_TETR_2"/>
    <property type="match status" value="1"/>
</dbReference>
<evidence type="ECO:0000256" key="2">
    <source>
        <dbReference type="ARBA" id="ARBA00023015"/>
    </source>
</evidence>
<accession>A0A852ZXJ8</accession>
<evidence type="ECO:0000256" key="4">
    <source>
        <dbReference type="ARBA" id="ARBA00023163"/>
    </source>
</evidence>
<keyword evidence="1" id="KW-0678">Repressor</keyword>
<dbReference type="Pfam" id="PF13977">
    <property type="entry name" value="TetR_C_6"/>
    <property type="match status" value="1"/>
</dbReference>
<dbReference type="PANTHER" id="PTHR30055">
    <property type="entry name" value="HTH-TYPE TRANSCRIPTIONAL REGULATOR RUTR"/>
    <property type="match status" value="1"/>
</dbReference>
<dbReference type="GO" id="GO:0000976">
    <property type="term" value="F:transcription cis-regulatory region binding"/>
    <property type="evidence" value="ECO:0007669"/>
    <property type="project" value="TreeGrafter"/>
</dbReference>
<organism evidence="7 8">
    <name type="scientific">Allostreptomyces psammosilenae</name>
    <dbReference type="NCBI Taxonomy" id="1892865"/>
    <lineage>
        <taxon>Bacteria</taxon>
        <taxon>Bacillati</taxon>
        <taxon>Actinomycetota</taxon>
        <taxon>Actinomycetes</taxon>
        <taxon>Kitasatosporales</taxon>
        <taxon>Streptomycetaceae</taxon>
        <taxon>Allostreptomyces</taxon>
    </lineage>
</organism>
<reference evidence="7 8" key="1">
    <citation type="submission" date="2020-07" db="EMBL/GenBank/DDBJ databases">
        <title>Sequencing the genomes of 1000 actinobacteria strains.</title>
        <authorList>
            <person name="Klenk H.-P."/>
        </authorList>
    </citation>
    <scope>NUCLEOTIDE SEQUENCE [LARGE SCALE GENOMIC DNA]</scope>
    <source>
        <strain evidence="7 8">DSM 42178</strain>
    </source>
</reference>
<evidence type="ECO:0000256" key="1">
    <source>
        <dbReference type="ARBA" id="ARBA00022491"/>
    </source>
</evidence>
<dbReference type="InterPro" id="IPR001647">
    <property type="entry name" value="HTH_TetR"/>
</dbReference>
<dbReference type="Proteomes" id="UP000567795">
    <property type="component" value="Unassembled WGS sequence"/>
</dbReference>
<evidence type="ECO:0000256" key="5">
    <source>
        <dbReference type="PROSITE-ProRule" id="PRU00335"/>
    </source>
</evidence>
<comment type="caution">
    <text evidence="7">The sequence shown here is derived from an EMBL/GenBank/DDBJ whole genome shotgun (WGS) entry which is preliminary data.</text>
</comment>
<keyword evidence="2" id="KW-0805">Transcription regulation</keyword>